<keyword evidence="4 6" id="KW-1133">Transmembrane helix</keyword>
<dbReference type="InterPro" id="IPR004477">
    <property type="entry name" value="ComEC_N"/>
</dbReference>
<feature type="transmembrane region" description="Helical" evidence="6">
    <location>
        <begin position="51"/>
        <end position="69"/>
    </location>
</feature>
<dbReference type="InterPro" id="IPR035681">
    <property type="entry name" value="ComA-like_MBL"/>
</dbReference>
<feature type="transmembrane region" description="Helical" evidence="6">
    <location>
        <begin position="74"/>
        <end position="93"/>
    </location>
</feature>
<dbReference type="NCBIfam" id="TIGR00360">
    <property type="entry name" value="ComEC_N-term"/>
    <property type="match status" value="1"/>
</dbReference>
<keyword evidence="9" id="KW-1185">Reference proteome</keyword>
<evidence type="ECO:0000313" key="8">
    <source>
        <dbReference type="EMBL" id="VUZ84935.1"/>
    </source>
</evidence>
<comment type="subcellular location">
    <subcellularLocation>
        <location evidence="1">Cell membrane</location>
        <topology evidence="1">Multi-pass membrane protein</topology>
    </subcellularLocation>
</comment>
<evidence type="ECO:0000256" key="4">
    <source>
        <dbReference type="ARBA" id="ARBA00022989"/>
    </source>
</evidence>
<accession>A0A564ZI13</accession>
<feature type="transmembrane region" description="Helical" evidence="6">
    <location>
        <begin position="504"/>
        <end position="524"/>
    </location>
</feature>
<feature type="transmembrane region" description="Helical" evidence="6">
    <location>
        <begin position="442"/>
        <end position="469"/>
    </location>
</feature>
<evidence type="ECO:0000256" key="1">
    <source>
        <dbReference type="ARBA" id="ARBA00004651"/>
    </source>
</evidence>
<dbReference type="SMART" id="SM00849">
    <property type="entry name" value="Lactamase_B"/>
    <property type="match status" value="1"/>
</dbReference>
<dbReference type="PANTHER" id="PTHR30619:SF1">
    <property type="entry name" value="RECOMBINATION PROTEIN 2"/>
    <property type="match status" value="1"/>
</dbReference>
<feature type="transmembrane region" description="Helical" evidence="6">
    <location>
        <begin position="285"/>
        <end position="306"/>
    </location>
</feature>
<dbReference type="GO" id="GO:0030420">
    <property type="term" value="P:establishment of competence for transformation"/>
    <property type="evidence" value="ECO:0007669"/>
    <property type="project" value="InterPro"/>
</dbReference>
<dbReference type="Pfam" id="PF00753">
    <property type="entry name" value="Lactamase_B"/>
    <property type="match status" value="1"/>
</dbReference>
<evidence type="ECO:0000256" key="2">
    <source>
        <dbReference type="ARBA" id="ARBA00022475"/>
    </source>
</evidence>
<dbReference type="Gene3D" id="3.60.15.10">
    <property type="entry name" value="Ribonuclease Z/Hydroxyacylglutathione hydrolase-like"/>
    <property type="match status" value="1"/>
</dbReference>
<dbReference type="InterPro" id="IPR004797">
    <property type="entry name" value="Competence_ComEC/Rec2"/>
</dbReference>
<dbReference type="EMBL" id="CABIKM010000021">
    <property type="protein sequence ID" value="VUZ84935.1"/>
    <property type="molecule type" value="Genomic_DNA"/>
</dbReference>
<feature type="transmembrane region" description="Helical" evidence="6">
    <location>
        <begin position="530"/>
        <end position="551"/>
    </location>
</feature>
<evidence type="ECO:0000256" key="5">
    <source>
        <dbReference type="ARBA" id="ARBA00023136"/>
    </source>
</evidence>
<feature type="domain" description="Metallo-beta-lactamase" evidence="7">
    <location>
        <begin position="568"/>
        <end position="777"/>
    </location>
</feature>
<dbReference type="InterPro" id="IPR036866">
    <property type="entry name" value="RibonucZ/Hydroxyglut_hydro"/>
</dbReference>
<dbReference type="InterPro" id="IPR025405">
    <property type="entry name" value="DUF4131"/>
</dbReference>
<dbReference type="CDD" id="cd07731">
    <property type="entry name" value="ComA-like_MBL-fold"/>
    <property type="match status" value="1"/>
</dbReference>
<evidence type="ECO:0000256" key="6">
    <source>
        <dbReference type="SAM" id="Phobius"/>
    </source>
</evidence>
<dbReference type="PANTHER" id="PTHR30619">
    <property type="entry name" value="DNA INTERNALIZATION/COMPETENCE PROTEIN COMEC/REC2"/>
    <property type="match status" value="1"/>
</dbReference>
<dbReference type="AlphaFoldDB" id="A0A564ZI13"/>
<dbReference type="Pfam" id="PF03772">
    <property type="entry name" value="Competence"/>
    <property type="match status" value="1"/>
</dbReference>
<gene>
    <name evidence="8" type="ORF">MELA_01310</name>
</gene>
<keyword evidence="3 6" id="KW-0812">Transmembrane</keyword>
<dbReference type="Proteomes" id="UP000334340">
    <property type="component" value="Unassembled WGS sequence"/>
</dbReference>
<name>A0A564ZI13_9BACT</name>
<feature type="transmembrane region" description="Helical" evidence="6">
    <location>
        <begin position="475"/>
        <end position="495"/>
    </location>
</feature>
<feature type="transmembrane region" description="Helical" evidence="6">
    <location>
        <begin position="409"/>
        <end position="430"/>
    </location>
</feature>
<keyword evidence="2" id="KW-1003">Cell membrane</keyword>
<evidence type="ECO:0000259" key="7">
    <source>
        <dbReference type="SMART" id="SM00849"/>
    </source>
</evidence>
<dbReference type="InterPro" id="IPR052159">
    <property type="entry name" value="Competence_DNA_uptake"/>
</dbReference>
<keyword evidence="5 6" id="KW-0472">Membrane</keyword>
<organism evidence="8 9">
    <name type="scientific">Candidatus Methylomirabilis lanthanidiphila</name>
    <dbReference type="NCBI Taxonomy" id="2211376"/>
    <lineage>
        <taxon>Bacteria</taxon>
        <taxon>Candidatus Methylomirabilota</taxon>
        <taxon>Candidatus Methylomirabilia</taxon>
        <taxon>Candidatus Methylomirabilales</taxon>
        <taxon>Candidatus Methylomirabilaceae</taxon>
        <taxon>Candidatus Methylomirabilis</taxon>
    </lineage>
</organism>
<reference evidence="8 9" key="1">
    <citation type="submission" date="2019-07" db="EMBL/GenBank/DDBJ databases">
        <authorList>
            <person name="Cremers G."/>
        </authorList>
    </citation>
    <scope>NUCLEOTIDE SEQUENCE [LARGE SCALE GENOMIC DNA]</scope>
</reference>
<evidence type="ECO:0000313" key="9">
    <source>
        <dbReference type="Proteomes" id="UP000334340"/>
    </source>
</evidence>
<proteinExistence type="predicted"/>
<dbReference type="Pfam" id="PF13567">
    <property type="entry name" value="DUF4131"/>
    <property type="match status" value="1"/>
</dbReference>
<feature type="transmembrane region" description="Helical" evidence="6">
    <location>
        <begin position="375"/>
        <end position="397"/>
    </location>
</feature>
<sequence>MSEGRPGTVLRTQGAHSCPEIDGLRRPLVPLVVAFLLGVMAARLLQVPAPVWLLIGLAAAGLALLNAVYCRLRVAGACLLVLFFSLGAGRLGVEPYLLPSHHIDRVPDELLDQPLLIEGVVASSSDTLTIDAWGAEDEGRRVRFLLDLRTLWLAGREVEVAGRARLTLLGQEIVPVYGERLRGVFKLRRPRGYRNPGGFDYPLYLKSRDVTLEGWAGEASPVERRGTGEGSPALTPAYTLRSRLIQAVISRLPPDQASLLVAMTLGERTGIPRPITEAFTGSGTYHILAISGLNVSLLAAALFVLLKAVRVPLRLSALLSMGLITLYAVLAGGSASVIRAAVMADVYLLGLVIDREADSLNTLALSTLGLLLWQPLFLFDVGFQLTFVATVAILVAVDRLPSASLSVPWRWIATSLALSIAAFFGTAPILASAFHRISPIGILANLPIVPLSGLLTGAGMLFAVLAAVVPWSLGWFAVLIGWLIDLLVGLAGWFARLPFASVQLFPPSAPMVICYYLALGAAIAAVGRRWLRWIACAAALTLVILVTVRLLPIFQNGQLRMTVLDVGQGDGIVLELPGRRTILIDGGGLFDDRFDIGEQVVVPFLRSRWIGHLDVVVLSHPHPDHLNGLQAVLRHFTVDQVWDSGQRAAMPSYVWFEEVLRDRRIPHKIVHDGYRTSEFSPVQVAVLHPSNPMLSGSPRGHFSDVNSNSLVLAVKYGTVTFLLPGDIEQEAERLLLEQGADLQAQVLKVPHHGGRTSSSEPFLARVHPRVAVVSAGYRNRFRHPHQEALDRYRASGVDLYRTDLDGAVTISTDGATIGVKTMRESR</sequence>
<protein>
    <submittedName>
        <fullName evidence="8">Metallo-beta-lactamase superfamily protein</fullName>
    </submittedName>
</protein>
<evidence type="ECO:0000256" key="3">
    <source>
        <dbReference type="ARBA" id="ARBA00022692"/>
    </source>
</evidence>
<dbReference type="GO" id="GO:0005886">
    <property type="term" value="C:plasma membrane"/>
    <property type="evidence" value="ECO:0007669"/>
    <property type="project" value="UniProtKB-SubCell"/>
</dbReference>
<dbReference type="SUPFAM" id="SSF56281">
    <property type="entry name" value="Metallo-hydrolase/oxidoreductase"/>
    <property type="match status" value="1"/>
</dbReference>
<dbReference type="NCBIfam" id="TIGR00361">
    <property type="entry name" value="ComEC_Rec2"/>
    <property type="match status" value="1"/>
</dbReference>
<feature type="transmembrane region" description="Helical" evidence="6">
    <location>
        <begin position="313"/>
        <end position="330"/>
    </location>
</feature>
<dbReference type="InterPro" id="IPR001279">
    <property type="entry name" value="Metallo-B-lactamas"/>
</dbReference>